<evidence type="ECO:0000259" key="4">
    <source>
        <dbReference type="PROSITE" id="PS50943"/>
    </source>
</evidence>
<feature type="domain" description="HTH cro/C1-type" evidence="4">
    <location>
        <begin position="8"/>
        <end position="52"/>
    </location>
</feature>
<dbReference type="PANTHER" id="PTHR36511:SF3">
    <property type="entry name" value="ANTITOXIN HIGA-2"/>
    <property type="match status" value="1"/>
</dbReference>
<accession>A0A6J4L952</accession>
<keyword evidence="3" id="KW-0804">Transcription</keyword>
<feature type="non-terminal residue" evidence="5">
    <location>
        <position position="1"/>
    </location>
</feature>
<evidence type="ECO:0000313" key="5">
    <source>
        <dbReference type="EMBL" id="CAA9327182.1"/>
    </source>
</evidence>
<dbReference type="InterPro" id="IPR010982">
    <property type="entry name" value="Lambda_DNA-bd_dom_sf"/>
</dbReference>
<dbReference type="SMART" id="SM00530">
    <property type="entry name" value="HTH_XRE"/>
    <property type="match status" value="1"/>
</dbReference>
<evidence type="ECO:0000256" key="3">
    <source>
        <dbReference type="ARBA" id="ARBA00023163"/>
    </source>
</evidence>
<keyword evidence="1" id="KW-0805">Transcription regulation</keyword>
<organism evidence="5">
    <name type="scientific">uncultured Chloroflexia bacterium</name>
    <dbReference type="NCBI Taxonomy" id="1672391"/>
    <lineage>
        <taxon>Bacteria</taxon>
        <taxon>Bacillati</taxon>
        <taxon>Chloroflexota</taxon>
        <taxon>Chloroflexia</taxon>
        <taxon>environmental samples</taxon>
    </lineage>
</organism>
<sequence>HEFTPEEIKTLREREEVSQTVFARYLGVTKDSVSQWERGQRKPAGAALKLLSLVETKGLEAIA</sequence>
<dbReference type="InterPro" id="IPR052359">
    <property type="entry name" value="HTH-type_reg/antitoxin"/>
</dbReference>
<evidence type="ECO:0000256" key="2">
    <source>
        <dbReference type="ARBA" id="ARBA00023125"/>
    </source>
</evidence>
<dbReference type="PROSITE" id="PS50943">
    <property type="entry name" value="HTH_CROC1"/>
    <property type="match status" value="1"/>
</dbReference>
<dbReference type="SUPFAM" id="SSF47413">
    <property type="entry name" value="lambda repressor-like DNA-binding domains"/>
    <property type="match status" value="1"/>
</dbReference>
<dbReference type="Gene3D" id="1.10.260.40">
    <property type="entry name" value="lambda repressor-like DNA-binding domains"/>
    <property type="match status" value="1"/>
</dbReference>
<dbReference type="AlphaFoldDB" id="A0A6J4L952"/>
<dbReference type="GO" id="GO:0003677">
    <property type="term" value="F:DNA binding"/>
    <property type="evidence" value="ECO:0007669"/>
    <property type="project" value="UniProtKB-KW"/>
</dbReference>
<dbReference type="InterPro" id="IPR001387">
    <property type="entry name" value="Cro/C1-type_HTH"/>
</dbReference>
<gene>
    <name evidence="5" type="ORF">AVDCRST_MAG93-6017</name>
</gene>
<proteinExistence type="predicted"/>
<evidence type="ECO:0000256" key="1">
    <source>
        <dbReference type="ARBA" id="ARBA00023015"/>
    </source>
</evidence>
<dbReference type="EMBL" id="CADCTR010002020">
    <property type="protein sequence ID" value="CAA9327182.1"/>
    <property type="molecule type" value="Genomic_DNA"/>
</dbReference>
<dbReference type="PANTHER" id="PTHR36511">
    <property type="entry name" value="MERR FAMILY BACTERIAL REGULATORY PROTEIN"/>
    <property type="match status" value="1"/>
</dbReference>
<reference evidence="5" key="1">
    <citation type="submission" date="2020-02" db="EMBL/GenBank/DDBJ databases">
        <authorList>
            <person name="Meier V. D."/>
        </authorList>
    </citation>
    <scope>NUCLEOTIDE SEQUENCE</scope>
    <source>
        <strain evidence="5">AVDCRST_MAG93</strain>
    </source>
</reference>
<protein>
    <submittedName>
        <fullName evidence="5">Antitoxin to RelE-like translational repressor toxin</fullName>
    </submittedName>
</protein>
<name>A0A6J4L952_9CHLR</name>
<dbReference type="Pfam" id="PF01381">
    <property type="entry name" value="HTH_3"/>
    <property type="match status" value="1"/>
</dbReference>
<keyword evidence="2" id="KW-0238">DNA-binding</keyword>
<dbReference type="CDD" id="cd00093">
    <property type="entry name" value="HTH_XRE"/>
    <property type="match status" value="1"/>
</dbReference>